<dbReference type="Proteomes" id="UP000299102">
    <property type="component" value="Unassembled WGS sequence"/>
</dbReference>
<name>A0A4C1WSF9_EUMVA</name>
<dbReference type="AlphaFoldDB" id="A0A4C1WSF9"/>
<organism evidence="2 3">
    <name type="scientific">Eumeta variegata</name>
    <name type="common">Bagworm moth</name>
    <name type="synonym">Eumeta japonica</name>
    <dbReference type="NCBI Taxonomy" id="151549"/>
    <lineage>
        <taxon>Eukaryota</taxon>
        <taxon>Metazoa</taxon>
        <taxon>Ecdysozoa</taxon>
        <taxon>Arthropoda</taxon>
        <taxon>Hexapoda</taxon>
        <taxon>Insecta</taxon>
        <taxon>Pterygota</taxon>
        <taxon>Neoptera</taxon>
        <taxon>Endopterygota</taxon>
        <taxon>Lepidoptera</taxon>
        <taxon>Glossata</taxon>
        <taxon>Ditrysia</taxon>
        <taxon>Tineoidea</taxon>
        <taxon>Psychidae</taxon>
        <taxon>Oiketicinae</taxon>
        <taxon>Eumeta</taxon>
    </lineage>
</organism>
<evidence type="ECO:0000313" key="3">
    <source>
        <dbReference type="Proteomes" id="UP000299102"/>
    </source>
</evidence>
<keyword evidence="3" id="KW-1185">Reference proteome</keyword>
<protein>
    <recommendedName>
        <fullName evidence="4">Reverse transcriptase domain-containing protein</fullName>
    </recommendedName>
</protein>
<comment type="caution">
    <text evidence="2">The sequence shown here is derived from an EMBL/GenBank/DDBJ whole genome shotgun (WGS) entry which is preliminary data.</text>
</comment>
<evidence type="ECO:0000256" key="1">
    <source>
        <dbReference type="SAM" id="MobiDB-lite"/>
    </source>
</evidence>
<gene>
    <name evidence="2" type="ORF">EVAR_88133_1</name>
</gene>
<evidence type="ECO:0008006" key="4">
    <source>
        <dbReference type="Google" id="ProtNLM"/>
    </source>
</evidence>
<evidence type="ECO:0000313" key="2">
    <source>
        <dbReference type="EMBL" id="GBP53249.1"/>
    </source>
</evidence>
<accession>A0A4C1WSF9</accession>
<reference evidence="2 3" key="1">
    <citation type="journal article" date="2019" name="Commun. Biol.">
        <title>The bagworm genome reveals a unique fibroin gene that provides high tensile strength.</title>
        <authorList>
            <person name="Kono N."/>
            <person name="Nakamura H."/>
            <person name="Ohtoshi R."/>
            <person name="Tomita M."/>
            <person name="Numata K."/>
            <person name="Arakawa K."/>
        </authorList>
    </citation>
    <scope>NUCLEOTIDE SEQUENCE [LARGE SCALE GENOMIC DNA]</scope>
</reference>
<dbReference type="EMBL" id="BGZK01000619">
    <property type="protein sequence ID" value="GBP53249.1"/>
    <property type="molecule type" value="Genomic_DNA"/>
</dbReference>
<dbReference type="OrthoDB" id="6745526at2759"/>
<feature type="region of interest" description="Disordered" evidence="1">
    <location>
        <begin position="1"/>
        <end position="28"/>
    </location>
</feature>
<proteinExistence type="predicted"/>
<sequence length="202" mass="23157">MSDRRSFSRPSRRVSPVETERRPTTLPPLPETAVTVEVMSVYPLTTPLDLRLAQEFSKFGPPKWGHHHWTVGVVTPTRKRPGMRQRKSSIPHLHPAEILAEHLEEQFTPHSPSNTPEVASHHAQVVHQVQEFLTTLAGKSPLHHMVAEHNRDRRTDGVLLDIEKAFDLVWHPGLLYKLLRKTQIPPALVWYRRSWKVAASSQ</sequence>